<dbReference type="PANTHER" id="PTHR47592:SF31">
    <property type="entry name" value="ZINC FINGER, CCHC-TYPE-RELATED"/>
    <property type="match status" value="1"/>
</dbReference>
<feature type="domain" description="Reverse transcriptase Ty1/copia-type" evidence="1">
    <location>
        <begin position="245"/>
        <end position="280"/>
    </location>
</feature>
<organism evidence="2 3">
    <name type="scientific">Escallonia herrerae</name>
    <dbReference type="NCBI Taxonomy" id="1293975"/>
    <lineage>
        <taxon>Eukaryota</taxon>
        <taxon>Viridiplantae</taxon>
        <taxon>Streptophyta</taxon>
        <taxon>Embryophyta</taxon>
        <taxon>Tracheophyta</taxon>
        <taxon>Spermatophyta</taxon>
        <taxon>Magnoliopsida</taxon>
        <taxon>eudicotyledons</taxon>
        <taxon>Gunneridae</taxon>
        <taxon>Pentapetalae</taxon>
        <taxon>asterids</taxon>
        <taxon>campanulids</taxon>
        <taxon>Escalloniales</taxon>
        <taxon>Escalloniaceae</taxon>
        <taxon>Escallonia</taxon>
    </lineage>
</organism>
<keyword evidence="3" id="KW-1185">Reference proteome</keyword>
<name>A0AA88WQH2_9ASTE</name>
<evidence type="ECO:0000313" key="2">
    <source>
        <dbReference type="EMBL" id="KAK3029198.1"/>
    </source>
</evidence>
<evidence type="ECO:0000259" key="1">
    <source>
        <dbReference type="Pfam" id="PF07727"/>
    </source>
</evidence>
<dbReference type="Pfam" id="PF07727">
    <property type="entry name" value="RVT_2"/>
    <property type="match status" value="1"/>
</dbReference>
<accession>A0AA88WQH2</accession>
<evidence type="ECO:0000313" key="3">
    <source>
        <dbReference type="Proteomes" id="UP001188597"/>
    </source>
</evidence>
<comment type="caution">
    <text evidence="2">The sequence shown here is derived from an EMBL/GenBank/DDBJ whole genome shotgun (WGS) entry which is preliminary data.</text>
</comment>
<gene>
    <name evidence="2" type="ORF">RJ639_039278</name>
</gene>
<dbReference type="Proteomes" id="UP001188597">
    <property type="component" value="Unassembled WGS sequence"/>
</dbReference>
<dbReference type="AlphaFoldDB" id="A0AA88WQH2"/>
<reference evidence="2" key="1">
    <citation type="submission" date="2022-12" db="EMBL/GenBank/DDBJ databases">
        <title>Draft genome assemblies for two species of Escallonia (Escalloniales).</title>
        <authorList>
            <person name="Chanderbali A."/>
            <person name="Dervinis C."/>
            <person name="Anghel I."/>
            <person name="Soltis D."/>
            <person name="Soltis P."/>
            <person name="Zapata F."/>
        </authorList>
    </citation>
    <scope>NUCLEOTIDE SEQUENCE</scope>
    <source>
        <strain evidence="2">UCBG64.0493</strain>
        <tissue evidence="2">Leaf</tissue>
    </source>
</reference>
<dbReference type="EMBL" id="JAVXUP010000389">
    <property type="protein sequence ID" value="KAK3029198.1"/>
    <property type="molecule type" value="Genomic_DNA"/>
</dbReference>
<dbReference type="InterPro" id="IPR013103">
    <property type="entry name" value="RVT_2"/>
</dbReference>
<protein>
    <recommendedName>
        <fullName evidence="1">Reverse transcriptase Ty1/copia-type domain-containing protein</fullName>
    </recommendedName>
</protein>
<sequence>MFLLNELGIAYLLSGHLPNILEPSDEEPEAVTASRKKHEEDEVPCRGFILNLLSDRLYDLFRPMKSPQEIWKALENKYTSEKQGTDIFFKNSKAYRLLDLDSNVIVESRDGEFLETSFLGDSNVNPQSNNEPLNPTLVHDTNMNFSSSSSKKQKEGIDLPIETRKSQRVRKEKNLGSDFISSQAIVFLVEGSRDEVVNKIPIVLHLEEDPRTYSEAMASRYSAFWKEAINDEMDSLLSNDTWDYGVVICLYVDDMLIIGTNMNGVNDTKKYLASQFKMKTWEK</sequence>
<dbReference type="PANTHER" id="PTHR47592">
    <property type="entry name" value="PBF68 PROTEIN"/>
    <property type="match status" value="1"/>
</dbReference>
<proteinExistence type="predicted"/>